<evidence type="ECO:0000313" key="3">
    <source>
        <dbReference type="Proteomes" id="UP000003704"/>
    </source>
</evidence>
<evidence type="ECO:0000256" key="1">
    <source>
        <dbReference type="SAM" id="MobiDB-lite"/>
    </source>
</evidence>
<dbReference type="Proteomes" id="UP000003704">
    <property type="component" value="Unassembled WGS sequence"/>
</dbReference>
<feature type="compositionally biased region" description="Basic and acidic residues" evidence="1">
    <location>
        <begin position="21"/>
        <end position="40"/>
    </location>
</feature>
<feature type="compositionally biased region" description="Basic and acidic residues" evidence="1">
    <location>
        <begin position="49"/>
        <end position="61"/>
    </location>
</feature>
<dbReference type="EMBL" id="AKGD01000002">
    <property type="protein sequence ID" value="EIT69232.1"/>
    <property type="molecule type" value="Genomic_DNA"/>
</dbReference>
<protein>
    <submittedName>
        <fullName evidence="2">Uncharacterized protein</fullName>
    </submittedName>
</protein>
<organism evidence="2 3">
    <name type="scientific">Hydrocarboniphaga effusa AP103</name>
    <dbReference type="NCBI Taxonomy" id="1172194"/>
    <lineage>
        <taxon>Bacteria</taxon>
        <taxon>Pseudomonadati</taxon>
        <taxon>Pseudomonadota</taxon>
        <taxon>Gammaproteobacteria</taxon>
        <taxon>Nevskiales</taxon>
        <taxon>Nevskiaceae</taxon>
        <taxon>Hydrocarboniphaga</taxon>
    </lineage>
</organism>
<proteinExistence type="predicted"/>
<name>I7ZC34_9GAMM</name>
<comment type="caution">
    <text evidence="2">The sequence shown here is derived from an EMBL/GenBank/DDBJ whole genome shotgun (WGS) entry which is preliminary data.</text>
</comment>
<gene>
    <name evidence="2" type="ORF">WQQ_28140</name>
</gene>
<evidence type="ECO:0000313" key="2">
    <source>
        <dbReference type="EMBL" id="EIT69232.1"/>
    </source>
</evidence>
<reference evidence="2 3" key="1">
    <citation type="journal article" date="2012" name="J. Bacteriol.">
        <title>Genome Sequence of n-Alkane-Degrading Hydrocarboniphaga effusa Strain AP103T (ATCC BAA-332T).</title>
        <authorList>
            <person name="Chang H.K."/>
            <person name="Zylstra G.J."/>
            <person name="Chae J.C."/>
        </authorList>
    </citation>
    <scope>NUCLEOTIDE SEQUENCE [LARGE SCALE GENOMIC DNA]</scope>
    <source>
        <strain evidence="2 3">AP103</strain>
    </source>
</reference>
<feature type="region of interest" description="Disordered" evidence="1">
    <location>
        <begin position="1"/>
        <end position="74"/>
    </location>
</feature>
<accession>I7ZC34</accession>
<sequence>MVRHREMPGIDRLPVNADAQIEDREQSLIPPLRERLRPDATARQADCADQQHAEQQVRYEPHAAQGQKHLRHQA</sequence>
<dbReference type="AlphaFoldDB" id="I7ZC34"/>
<keyword evidence="3" id="KW-1185">Reference proteome</keyword>